<dbReference type="GO" id="GO:0051536">
    <property type="term" value="F:iron-sulfur cluster binding"/>
    <property type="evidence" value="ECO:0007669"/>
    <property type="project" value="UniProtKB-KW"/>
</dbReference>
<keyword evidence="2" id="KW-0408">Iron</keyword>
<keyword evidence="6" id="KW-1185">Reference proteome</keyword>
<dbReference type="PROSITE" id="PS51379">
    <property type="entry name" value="4FE4S_FER_2"/>
    <property type="match status" value="1"/>
</dbReference>
<dbReference type="Proteomes" id="UP000309544">
    <property type="component" value="Unassembled WGS sequence"/>
</dbReference>
<evidence type="ECO:0000256" key="2">
    <source>
        <dbReference type="ARBA" id="ARBA00023004"/>
    </source>
</evidence>
<sequence length="360" mass="41244">MIYKVIAKDNFRKFIDVLVRENLSYGPRQVDTDAHGEPVYQYKEVSSADEIAFDYTRTASSAKHLLMPFREEMSHFSFRDDGDWDQDISYNAEPRVLIGLRPCDISAINILDDVLLNGKFPSPYYLARRKNTFIIGMDHLPLPDCFCKSLNHHTVSTGFNLFCSDIGDSYYLSVNSSKAYSYLQEFSITDPTDEDNCKLIERRKLIKHSFQTEVEVTGLPSFLDIEFDSPIWQKWGDRCLNCGTCAMVCPTCYCYDVKEEPDLDLRGASRQKQLYSCNIVDFARVAGGHNFRPGNGDRLKYRYYHHYRGFAENANQQICVGCNRCGTACLSDINPKDVINDLRMEKESCITCVLPSPPRT</sequence>
<dbReference type="AlphaFoldDB" id="A0A5C4S460"/>
<dbReference type="InterPro" id="IPR017900">
    <property type="entry name" value="4Fe4S_Fe_S_CS"/>
</dbReference>
<name>A0A5C4S460_PROVB</name>
<evidence type="ECO:0000259" key="4">
    <source>
        <dbReference type="PROSITE" id="PS51379"/>
    </source>
</evidence>
<dbReference type="SUPFAM" id="SSF46548">
    <property type="entry name" value="alpha-helical ferredoxin"/>
    <property type="match status" value="1"/>
</dbReference>
<organism evidence="5 6">
    <name type="scientific">Prosthecochloris vibrioformis</name>
    <name type="common">Chlorobium vibrioforme</name>
    <dbReference type="NCBI Taxonomy" id="1098"/>
    <lineage>
        <taxon>Bacteria</taxon>
        <taxon>Pseudomonadati</taxon>
        <taxon>Chlorobiota</taxon>
        <taxon>Chlorobiia</taxon>
        <taxon>Chlorobiales</taxon>
        <taxon>Chlorobiaceae</taxon>
        <taxon>Prosthecochloris</taxon>
    </lineage>
</organism>
<protein>
    <submittedName>
        <fullName evidence="5">Hydrogenase</fullName>
    </submittedName>
</protein>
<dbReference type="PANTHER" id="PTHR40447:SF1">
    <property type="entry name" value="ANAEROBIC SULFITE REDUCTASE SUBUNIT A"/>
    <property type="match status" value="1"/>
</dbReference>
<evidence type="ECO:0000313" key="6">
    <source>
        <dbReference type="Proteomes" id="UP000309544"/>
    </source>
</evidence>
<dbReference type="PANTHER" id="PTHR40447">
    <property type="entry name" value="ANAEROBIC SULFITE REDUCTASE SUBUNIT A"/>
    <property type="match status" value="1"/>
</dbReference>
<evidence type="ECO:0000313" key="5">
    <source>
        <dbReference type="EMBL" id="TNJ37889.1"/>
    </source>
</evidence>
<gene>
    <name evidence="5" type="ORF">FGF68_01555</name>
</gene>
<dbReference type="InterPro" id="IPR017896">
    <property type="entry name" value="4Fe4S_Fe-S-bd"/>
</dbReference>
<dbReference type="EMBL" id="VDCI01000001">
    <property type="protein sequence ID" value="TNJ37889.1"/>
    <property type="molecule type" value="Genomic_DNA"/>
</dbReference>
<accession>A0A5C4S460</accession>
<dbReference type="RefSeq" id="WP_068867880.1">
    <property type="nucleotide sequence ID" value="NZ_VDCI01000001.1"/>
</dbReference>
<reference evidence="5 6" key="1">
    <citation type="submission" date="2019-05" db="EMBL/GenBank/DDBJ databases">
        <title>Draft Whole-Genome sequence of the green sulfur bacterium Prosthecochloris vibrioformis DSM 260.</title>
        <authorList>
            <person name="Meyer T.E."/>
            <person name="Kyndt J.A."/>
        </authorList>
    </citation>
    <scope>NUCLEOTIDE SEQUENCE [LARGE SCALE GENOMIC DNA]</scope>
    <source>
        <strain evidence="5 6">DSM 260</strain>
    </source>
</reference>
<dbReference type="Pfam" id="PF17179">
    <property type="entry name" value="Fer4_22"/>
    <property type="match status" value="1"/>
</dbReference>
<proteinExistence type="predicted"/>
<dbReference type="PROSITE" id="PS00198">
    <property type="entry name" value="4FE4S_FER_1"/>
    <property type="match status" value="1"/>
</dbReference>
<feature type="domain" description="4Fe-4S ferredoxin-type" evidence="4">
    <location>
        <begin position="228"/>
        <end position="260"/>
    </location>
</feature>
<keyword evidence="1" id="KW-0479">Metal-binding</keyword>
<keyword evidence="3" id="KW-0411">Iron-sulfur</keyword>
<comment type="caution">
    <text evidence="5">The sequence shown here is derived from an EMBL/GenBank/DDBJ whole genome shotgun (WGS) entry which is preliminary data.</text>
</comment>
<evidence type="ECO:0000256" key="1">
    <source>
        <dbReference type="ARBA" id="ARBA00022723"/>
    </source>
</evidence>
<dbReference type="GO" id="GO:0046872">
    <property type="term" value="F:metal ion binding"/>
    <property type="evidence" value="ECO:0007669"/>
    <property type="project" value="UniProtKB-KW"/>
</dbReference>
<evidence type="ECO:0000256" key="3">
    <source>
        <dbReference type="ARBA" id="ARBA00023014"/>
    </source>
</evidence>